<feature type="coiled-coil region" evidence="1">
    <location>
        <begin position="10"/>
        <end position="74"/>
    </location>
</feature>
<dbReference type="AlphaFoldDB" id="A0AAN7AVB4"/>
<protein>
    <submittedName>
        <fullName evidence="3">Uncharacterized protein</fullName>
    </submittedName>
</protein>
<reference evidence="3" key="1">
    <citation type="journal article" date="2023" name="Mol. Phylogenet. Evol.">
        <title>Genome-scale phylogeny and comparative genomics of the fungal order Sordariales.</title>
        <authorList>
            <person name="Hensen N."/>
            <person name="Bonometti L."/>
            <person name="Westerberg I."/>
            <person name="Brannstrom I.O."/>
            <person name="Guillou S."/>
            <person name="Cros-Aarteil S."/>
            <person name="Calhoun S."/>
            <person name="Haridas S."/>
            <person name="Kuo A."/>
            <person name="Mondo S."/>
            <person name="Pangilinan J."/>
            <person name="Riley R."/>
            <person name="LaButti K."/>
            <person name="Andreopoulos B."/>
            <person name="Lipzen A."/>
            <person name="Chen C."/>
            <person name="Yan M."/>
            <person name="Daum C."/>
            <person name="Ng V."/>
            <person name="Clum A."/>
            <person name="Steindorff A."/>
            <person name="Ohm R.A."/>
            <person name="Martin F."/>
            <person name="Silar P."/>
            <person name="Natvig D.O."/>
            <person name="Lalanne C."/>
            <person name="Gautier V."/>
            <person name="Ament-Velasquez S.L."/>
            <person name="Kruys A."/>
            <person name="Hutchinson M.I."/>
            <person name="Powell A.J."/>
            <person name="Barry K."/>
            <person name="Miller A.N."/>
            <person name="Grigoriev I.V."/>
            <person name="Debuchy R."/>
            <person name="Gladieux P."/>
            <person name="Hiltunen Thoren M."/>
            <person name="Johannesson H."/>
        </authorList>
    </citation>
    <scope>NUCLEOTIDE SEQUENCE</scope>
    <source>
        <strain evidence="3">CBS 315.58</strain>
    </source>
</reference>
<evidence type="ECO:0000256" key="2">
    <source>
        <dbReference type="SAM" id="MobiDB-lite"/>
    </source>
</evidence>
<evidence type="ECO:0000313" key="3">
    <source>
        <dbReference type="EMBL" id="KAK4198790.1"/>
    </source>
</evidence>
<reference evidence="3" key="2">
    <citation type="submission" date="2023-05" db="EMBL/GenBank/DDBJ databases">
        <authorList>
            <consortium name="Lawrence Berkeley National Laboratory"/>
            <person name="Steindorff A."/>
            <person name="Hensen N."/>
            <person name="Bonometti L."/>
            <person name="Westerberg I."/>
            <person name="Brannstrom I.O."/>
            <person name="Guillou S."/>
            <person name="Cros-Aarteil S."/>
            <person name="Calhoun S."/>
            <person name="Haridas S."/>
            <person name="Kuo A."/>
            <person name="Mondo S."/>
            <person name="Pangilinan J."/>
            <person name="Riley R."/>
            <person name="Labutti K."/>
            <person name="Andreopoulos B."/>
            <person name="Lipzen A."/>
            <person name="Chen C."/>
            <person name="Yanf M."/>
            <person name="Daum C."/>
            <person name="Ng V."/>
            <person name="Clum A."/>
            <person name="Ohm R."/>
            <person name="Martin F."/>
            <person name="Silar P."/>
            <person name="Natvig D."/>
            <person name="Lalanne C."/>
            <person name="Gautier V."/>
            <person name="Ament-Velasquez S.L."/>
            <person name="Kruys A."/>
            <person name="Hutchinson M.I."/>
            <person name="Powell A.J."/>
            <person name="Barry K."/>
            <person name="Miller A.N."/>
            <person name="Grigoriev I.V."/>
            <person name="Debuchy R."/>
            <person name="Gladieux P."/>
            <person name="Thoren M.H."/>
            <person name="Johannesson H."/>
        </authorList>
    </citation>
    <scope>NUCLEOTIDE SEQUENCE</scope>
    <source>
        <strain evidence="3">CBS 315.58</strain>
    </source>
</reference>
<proteinExistence type="predicted"/>
<comment type="caution">
    <text evidence="3">The sequence shown here is derived from an EMBL/GenBank/DDBJ whole genome shotgun (WGS) entry which is preliminary data.</text>
</comment>
<sequence length="207" mass="24310">MPQGTSKPTYSQLEAALVQERQARTRAEQRLHELTRDHRFNNRVYSANRLVLELQDAQRYRDGYKEQLDAEKQSAQYWKGRTSELERLDVEISERCKLEKGSANNALKVARRDVDHLQRSLAAAEVRHKETERRLREERDSARRQLEKVLGNHYDEDSEDGRSVSNVKMLEPPETTFPLPSPRDMEVMTMPKQPTLHRKKRFAPTRS</sequence>
<organism evidence="3 4">
    <name type="scientific">Triangularia verruculosa</name>
    <dbReference type="NCBI Taxonomy" id="2587418"/>
    <lineage>
        <taxon>Eukaryota</taxon>
        <taxon>Fungi</taxon>
        <taxon>Dikarya</taxon>
        <taxon>Ascomycota</taxon>
        <taxon>Pezizomycotina</taxon>
        <taxon>Sordariomycetes</taxon>
        <taxon>Sordariomycetidae</taxon>
        <taxon>Sordariales</taxon>
        <taxon>Podosporaceae</taxon>
        <taxon>Triangularia</taxon>
    </lineage>
</organism>
<feature type="compositionally biased region" description="Basic residues" evidence="2">
    <location>
        <begin position="195"/>
        <end position="207"/>
    </location>
</feature>
<keyword evidence="4" id="KW-1185">Reference proteome</keyword>
<accession>A0AAN7AVB4</accession>
<dbReference type="EMBL" id="MU863941">
    <property type="protein sequence ID" value="KAK4198790.1"/>
    <property type="molecule type" value="Genomic_DNA"/>
</dbReference>
<name>A0AAN7AVB4_9PEZI</name>
<keyword evidence="1" id="KW-0175">Coiled coil</keyword>
<gene>
    <name evidence="3" type="ORF">QBC40DRAFT_177969</name>
</gene>
<dbReference type="Proteomes" id="UP001303160">
    <property type="component" value="Unassembled WGS sequence"/>
</dbReference>
<evidence type="ECO:0000313" key="4">
    <source>
        <dbReference type="Proteomes" id="UP001303160"/>
    </source>
</evidence>
<feature type="region of interest" description="Disordered" evidence="2">
    <location>
        <begin position="149"/>
        <end position="207"/>
    </location>
</feature>
<evidence type="ECO:0000256" key="1">
    <source>
        <dbReference type="SAM" id="Coils"/>
    </source>
</evidence>